<protein>
    <recommendedName>
        <fullName evidence="2">separase</fullName>
        <ecNumber evidence="2">3.4.22.49</ecNumber>
    </recommendedName>
</protein>
<organism evidence="7 8">
    <name type="scientific">Oidiodendron maius (strain Zn)</name>
    <dbReference type="NCBI Taxonomy" id="913774"/>
    <lineage>
        <taxon>Eukaryota</taxon>
        <taxon>Fungi</taxon>
        <taxon>Dikarya</taxon>
        <taxon>Ascomycota</taxon>
        <taxon>Pezizomycotina</taxon>
        <taxon>Leotiomycetes</taxon>
        <taxon>Leotiomycetes incertae sedis</taxon>
        <taxon>Myxotrichaceae</taxon>
        <taxon>Oidiodendron</taxon>
    </lineage>
</organism>
<evidence type="ECO:0000256" key="2">
    <source>
        <dbReference type="ARBA" id="ARBA00012489"/>
    </source>
</evidence>
<dbReference type="EC" id="3.4.22.49" evidence="2"/>
<dbReference type="SUPFAM" id="SSF48452">
    <property type="entry name" value="TPR-like"/>
    <property type="match status" value="1"/>
</dbReference>
<dbReference type="InterPro" id="IPR005314">
    <property type="entry name" value="Peptidase_C50"/>
</dbReference>
<dbReference type="PROSITE" id="PS51700">
    <property type="entry name" value="SEPARIN"/>
    <property type="match status" value="1"/>
</dbReference>
<dbReference type="Proteomes" id="UP000054321">
    <property type="component" value="Unassembled WGS sequence"/>
</dbReference>
<feature type="region of interest" description="Disordered" evidence="5">
    <location>
        <begin position="1448"/>
        <end position="1472"/>
    </location>
</feature>
<sequence length="2087" mass="231379">MSTVYATADSIRAATTSTATCSPATVTALRDLLLLNSASIKTGTISVSEKNGTQENGEWLSSKERFILATEIVNSTLKALSESIKAPTSIQKREPVAKELVKTSSDRVLRRSTSAPQSPLQPKSPNRMSSSPSDSTGLRRSSSSPSIITSGNICIAECARIAFACLRSLQSSKAPDIKLPRHQLESGMSVLIGKLISLGLDDLALKELMALKKLLDGEADKPSGQTKLSRKIQPTQPSQTLAGLLQFNDKVLEGEKLSLAIMSQTQALRLIASTRNYKQAEAALPILRPAQPSSPTSLVLLAATTSKVDKCARQLQSISEILLSLTPNVSPADDTIALDRKLSLPPEIAFQLQTIALHNRVMWWKLAGHKADPVKELLDPFLRCLSAYARRNGCANNEAYQISVSAFKSLKEAFPDLEDTTTATARSTVIAIYRLLSTISQEASLIDEANSWTQKVLLLLNAKTDSEAKRCAVVARSVGLSLRRTTRHSEDEEQLLGLLDVLERPFRGESSEIDDLLIEISAVRRSAVTLLASKNSTTCKLTDGMREMCESLVLMCPRLSLRYIGTFPDAHCSPKDIIRYEQRRQFIRKSAIHAIDSALFLIRTFLSENRLAWDLMDSKLQDCLLLLERLDGQPSESALAIANSTQSYYVRISNLYFSQYLNMRRDSDSQKDGQQIRALRRSIDSVRSRPQQEKKAALLSMKLERMADICKTAGRYDELSKTLLSLRDEMVSEGVLSTVAAAAATGSIQAAWRQNEDTEILGRTIQALVKVQTKYLGPSSQASLLNGPWSDDERGTVLEQLLEALSSNPNSSSTLQTKVCRELLFVYNSTQFPIRRMRVLGRFLSLDMTQREAIGDILKESNSLATKYLTVEGTKDEGLQGFLSHLRALNMALLELQRDMPRVDVLKQSFAVWSNIRAGSENWSSVEAQIEDPDTFLVQLQLIADFLQVKGLDVTRLSLLRLIKDFEELRATASNPDNFVVSLIRLGGQWAQLGYSGKAGLVFDRAQSYCDENGALPLTWLQLHLAYAEYLLNIGNYDKSEEHLFQAQNMCFEEKDCRTKSSAQANLKRKFQKRQLVANAYLLCSILAIERGAPHLALVHAKQGVKLLRHAWTSIEERRHHEISASAPSQTSIERLTDDTSQLCLSTIAASGTENQESQTGSEFWALITPLFRGLSHLSEIYAHHGMFQETMYYAEQALKLVEKVGSKRQAAIASAYLGGIWLKAGALDKGAEFLVAAKGLRPSYEEHSRDTALLVYQLGNMQGLLGDQKAELAAYEEVKTCLDNLTREDFINAADRILDPAEELDKKMAQLAVSKKKTPAKKTTTRQMAATNRKTTTRLTPVMDVVSSVIEQCLPLMSLKAMVLRQKARTITCTKEFADALSLLQEAKTYSKSQIDVINHGLAMANRMLLQSVELMNADPLYSVLQESTISFPSVVAQFKLDKSNGERSSFTHPSHLGKSKAVKNSTDFSGSKSPSAESFIDKLHQAQEYLMEVHSAALMTAPVAVIHSVSSLLNSVSMLLSAADIERGKLAGHPGFASCLIETARTLVLRRERRAILADPQAGIKAEESNWPSLPSLDSGRASTGLPSDMSRFQRDYIDIIPSTWTAISISLSDSRNELTISKLQAGHGPFVLRLPLGRNNSIDADEEVFGFSQCHSELMEIIELANETAHDARDMTTREAKKDWWREREELDSRLRNLLENIEKVWLGGFTGIFSQHATRQGLLARFQKSFQDILDRHLPSRQKTGKKSANCRITLDSRILELFIGLGDASDENVDFSEPLTDLLYFVVDILQFHGEMNAYAEIDFDSIVVETLDTLRSYHEAARASTSIDGGRHTILILDKALHAFPWESLPCMRGMAVSRLPSLGSLRDRIIESQKKAPEDGPQGQYINRRNGSYILNPGGDLKSTQSTFQERLESLSEWNSVIAHEPTQEGMKSDLGSKDLFLYFGHGSGAQYIRAREIRKLDKCAVTMLMGCSSGALTEAGEFEPYGPPINYLHAGSPALVATLWDVTDKDIDRFAMRTFEHWGLFDSQGNRARREKKQGGGEQKMSLIEAVGKGREACNLRYLNAAAVCVYGIPVYFYD</sequence>
<dbReference type="Pfam" id="PF03568">
    <property type="entry name" value="Separin_C"/>
    <property type="match status" value="1"/>
</dbReference>
<dbReference type="STRING" id="913774.A0A0C3D4B6"/>
<evidence type="ECO:0000313" key="8">
    <source>
        <dbReference type="Proteomes" id="UP000054321"/>
    </source>
</evidence>
<evidence type="ECO:0000256" key="5">
    <source>
        <dbReference type="SAM" id="MobiDB-lite"/>
    </source>
</evidence>
<dbReference type="GO" id="GO:0005634">
    <property type="term" value="C:nucleus"/>
    <property type="evidence" value="ECO:0007669"/>
    <property type="project" value="InterPro"/>
</dbReference>
<feature type="compositionally biased region" description="Low complexity" evidence="5">
    <location>
        <begin position="123"/>
        <end position="146"/>
    </location>
</feature>
<keyword evidence="8" id="KW-1185">Reference proteome</keyword>
<feature type="compositionally biased region" description="Polar residues" evidence="5">
    <location>
        <begin position="111"/>
        <end position="121"/>
    </location>
</feature>
<accession>A0A0C3D4B6</accession>
<dbReference type="Gene3D" id="1.25.40.10">
    <property type="entry name" value="Tetratricopeptide repeat domain"/>
    <property type="match status" value="1"/>
</dbReference>
<gene>
    <name evidence="7" type="ORF">OIDMADRAFT_100924</name>
</gene>
<dbReference type="OrthoDB" id="10255632at2759"/>
<dbReference type="GO" id="GO:0004197">
    <property type="term" value="F:cysteine-type endopeptidase activity"/>
    <property type="evidence" value="ECO:0007669"/>
    <property type="project" value="InterPro"/>
</dbReference>
<dbReference type="GO" id="GO:0006508">
    <property type="term" value="P:proteolysis"/>
    <property type="evidence" value="ECO:0007669"/>
    <property type="project" value="InterPro"/>
</dbReference>
<dbReference type="InterPro" id="IPR030397">
    <property type="entry name" value="SEPARIN_core_dom"/>
</dbReference>
<feature type="region of interest" description="Disordered" evidence="5">
    <location>
        <begin position="91"/>
        <end position="146"/>
    </location>
</feature>
<dbReference type="GO" id="GO:0051307">
    <property type="term" value="P:meiotic chromosome separation"/>
    <property type="evidence" value="ECO:0007669"/>
    <property type="project" value="TreeGrafter"/>
</dbReference>
<keyword evidence="3" id="KW-0378">Hydrolase</keyword>
<evidence type="ECO:0000256" key="4">
    <source>
        <dbReference type="ARBA" id="ARBA00022829"/>
    </source>
</evidence>
<dbReference type="EMBL" id="KN832871">
    <property type="protein sequence ID" value="KIN06109.1"/>
    <property type="molecule type" value="Genomic_DNA"/>
</dbReference>
<name>A0A0C3D4B6_OIDMZ</name>
<evidence type="ECO:0000259" key="6">
    <source>
        <dbReference type="PROSITE" id="PS51700"/>
    </source>
</evidence>
<keyword evidence="4" id="KW-0159">Chromosome partition</keyword>
<dbReference type="GO" id="GO:0005737">
    <property type="term" value="C:cytoplasm"/>
    <property type="evidence" value="ECO:0007669"/>
    <property type="project" value="TreeGrafter"/>
</dbReference>
<reference evidence="7 8" key="1">
    <citation type="submission" date="2014-04" db="EMBL/GenBank/DDBJ databases">
        <authorList>
            <consortium name="DOE Joint Genome Institute"/>
            <person name="Kuo A."/>
            <person name="Martino E."/>
            <person name="Perotto S."/>
            <person name="Kohler A."/>
            <person name="Nagy L.G."/>
            <person name="Floudas D."/>
            <person name="Copeland A."/>
            <person name="Barry K.W."/>
            <person name="Cichocki N."/>
            <person name="Veneault-Fourrey C."/>
            <person name="LaButti K."/>
            <person name="Lindquist E.A."/>
            <person name="Lipzen A."/>
            <person name="Lundell T."/>
            <person name="Morin E."/>
            <person name="Murat C."/>
            <person name="Sun H."/>
            <person name="Tunlid A."/>
            <person name="Henrissat B."/>
            <person name="Grigoriev I.V."/>
            <person name="Hibbett D.S."/>
            <person name="Martin F."/>
            <person name="Nordberg H.P."/>
            <person name="Cantor M.N."/>
            <person name="Hua S.X."/>
        </authorList>
    </citation>
    <scope>NUCLEOTIDE SEQUENCE [LARGE SCALE GENOMIC DNA]</scope>
    <source>
        <strain evidence="7 8">Zn</strain>
    </source>
</reference>
<dbReference type="GO" id="GO:0044732">
    <property type="term" value="C:mitotic spindle pole body"/>
    <property type="evidence" value="ECO:0007669"/>
    <property type="project" value="TreeGrafter"/>
</dbReference>
<comment type="catalytic activity">
    <reaction evidence="1">
        <text>All bonds known to be hydrolyzed by this endopeptidase have arginine in P1 and an acidic residue in P4. P6 is often occupied by an acidic residue or by a hydroxy-amino-acid residue, the phosphorylation of which enhances cleavage.</text>
        <dbReference type="EC" id="3.4.22.49"/>
    </reaction>
</comment>
<evidence type="ECO:0000256" key="3">
    <source>
        <dbReference type="ARBA" id="ARBA00022801"/>
    </source>
</evidence>
<proteinExistence type="predicted"/>
<feature type="compositionally biased region" description="Basic and acidic residues" evidence="5">
    <location>
        <begin position="91"/>
        <end position="109"/>
    </location>
</feature>
<evidence type="ECO:0000313" key="7">
    <source>
        <dbReference type="EMBL" id="KIN06109.1"/>
    </source>
</evidence>
<dbReference type="PANTHER" id="PTHR12792">
    <property type="entry name" value="EXTRA SPINDLE POLES 1-RELATED"/>
    <property type="match status" value="1"/>
</dbReference>
<dbReference type="InParanoid" id="A0A0C3D4B6"/>
<dbReference type="GO" id="GO:0072686">
    <property type="term" value="C:mitotic spindle"/>
    <property type="evidence" value="ECO:0007669"/>
    <property type="project" value="TreeGrafter"/>
</dbReference>
<dbReference type="HOGENOM" id="CLU_000454_0_0_1"/>
<feature type="domain" description="Peptidase C50" evidence="6">
    <location>
        <begin position="1895"/>
        <end position="1990"/>
    </location>
</feature>
<dbReference type="InterPro" id="IPR011990">
    <property type="entry name" value="TPR-like_helical_dom_sf"/>
</dbReference>
<evidence type="ECO:0000256" key="1">
    <source>
        <dbReference type="ARBA" id="ARBA00000451"/>
    </source>
</evidence>
<reference evidence="8" key="2">
    <citation type="submission" date="2015-01" db="EMBL/GenBank/DDBJ databases">
        <title>Evolutionary Origins and Diversification of the Mycorrhizal Mutualists.</title>
        <authorList>
            <consortium name="DOE Joint Genome Institute"/>
            <consortium name="Mycorrhizal Genomics Consortium"/>
            <person name="Kohler A."/>
            <person name="Kuo A."/>
            <person name="Nagy L.G."/>
            <person name="Floudas D."/>
            <person name="Copeland A."/>
            <person name="Barry K.W."/>
            <person name="Cichocki N."/>
            <person name="Veneault-Fourrey C."/>
            <person name="LaButti K."/>
            <person name="Lindquist E.A."/>
            <person name="Lipzen A."/>
            <person name="Lundell T."/>
            <person name="Morin E."/>
            <person name="Murat C."/>
            <person name="Riley R."/>
            <person name="Ohm R."/>
            <person name="Sun H."/>
            <person name="Tunlid A."/>
            <person name="Henrissat B."/>
            <person name="Grigoriev I.V."/>
            <person name="Hibbett D.S."/>
            <person name="Martin F."/>
        </authorList>
    </citation>
    <scope>NUCLEOTIDE SEQUENCE [LARGE SCALE GENOMIC DNA]</scope>
    <source>
        <strain evidence="8">Zn</strain>
    </source>
</reference>
<dbReference type="PANTHER" id="PTHR12792:SF0">
    <property type="entry name" value="SEPARIN"/>
    <property type="match status" value="1"/>
</dbReference>